<gene>
    <name evidence="1" type="ORF">NCTC10698_01855</name>
</gene>
<proteinExistence type="predicted"/>
<name>A0A8B4S3T2_COMTE</name>
<accession>A0A8B4S3T2</accession>
<protein>
    <submittedName>
        <fullName evidence="1">Uncharacterized protein</fullName>
    </submittedName>
</protein>
<reference evidence="1 2" key="1">
    <citation type="submission" date="2018-06" db="EMBL/GenBank/DDBJ databases">
        <authorList>
            <consortium name="Pathogen Informatics"/>
            <person name="Doyle S."/>
        </authorList>
    </citation>
    <scope>NUCLEOTIDE SEQUENCE [LARGE SCALE GENOMIC DNA]</scope>
    <source>
        <strain evidence="1 2">NCTC10698</strain>
    </source>
</reference>
<keyword evidence="2" id="KW-1185">Reference proteome</keyword>
<dbReference type="RefSeq" id="WP_003077119.1">
    <property type="nucleotide sequence ID" value="NZ_BBJZ01000010.1"/>
</dbReference>
<dbReference type="AlphaFoldDB" id="A0A8B4S3T2"/>
<organism evidence="1 2">
    <name type="scientific">Comamonas testosteroni</name>
    <name type="common">Pseudomonas testosteroni</name>
    <dbReference type="NCBI Taxonomy" id="285"/>
    <lineage>
        <taxon>Bacteria</taxon>
        <taxon>Pseudomonadati</taxon>
        <taxon>Pseudomonadota</taxon>
        <taxon>Betaproteobacteria</taxon>
        <taxon>Burkholderiales</taxon>
        <taxon>Comamonadaceae</taxon>
        <taxon>Comamonas</taxon>
    </lineage>
</organism>
<evidence type="ECO:0000313" key="2">
    <source>
        <dbReference type="Proteomes" id="UP000255070"/>
    </source>
</evidence>
<sequence>MIQASSPAFFGKVVPLAGQRKPPTTSGIARLEWATYDREMGGRYLIKRWMENRCCNPVQLGRSTVCMVDSYGNLVVVENRGAHGAEAHLHRLA</sequence>
<comment type="caution">
    <text evidence="1">The sequence shown here is derived from an EMBL/GenBank/DDBJ whole genome shotgun (WGS) entry which is preliminary data.</text>
</comment>
<dbReference type="EMBL" id="UFXL01000001">
    <property type="protein sequence ID" value="SUY76868.1"/>
    <property type="molecule type" value="Genomic_DNA"/>
</dbReference>
<dbReference type="Proteomes" id="UP000255070">
    <property type="component" value="Unassembled WGS sequence"/>
</dbReference>
<evidence type="ECO:0000313" key="1">
    <source>
        <dbReference type="EMBL" id="SUY76868.1"/>
    </source>
</evidence>